<gene>
    <name evidence="2" type="ORF">GCM10009765_31810</name>
</gene>
<keyword evidence="3" id="KW-1185">Reference proteome</keyword>
<name>A0ABP4T0H8_9ACTN</name>
<dbReference type="CDD" id="cd00093">
    <property type="entry name" value="HTH_XRE"/>
    <property type="match status" value="1"/>
</dbReference>
<dbReference type="RefSeq" id="WP_163572332.1">
    <property type="nucleotide sequence ID" value="NZ_BAAANY010000009.1"/>
</dbReference>
<dbReference type="SUPFAM" id="SSF47413">
    <property type="entry name" value="lambda repressor-like DNA-binding domains"/>
    <property type="match status" value="1"/>
</dbReference>
<evidence type="ECO:0000313" key="3">
    <source>
        <dbReference type="Proteomes" id="UP001500618"/>
    </source>
</evidence>
<evidence type="ECO:0000313" key="2">
    <source>
        <dbReference type="EMBL" id="GAA1680240.1"/>
    </source>
</evidence>
<organism evidence="2 3">
    <name type="scientific">Fodinicola feengrottensis</name>
    <dbReference type="NCBI Taxonomy" id="435914"/>
    <lineage>
        <taxon>Bacteria</taxon>
        <taxon>Bacillati</taxon>
        <taxon>Actinomycetota</taxon>
        <taxon>Actinomycetes</taxon>
        <taxon>Mycobacteriales</taxon>
        <taxon>Fodinicola</taxon>
    </lineage>
</organism>
<evidence type="ECO:0000259" key="1">
    <source>
        <dbReference type="PROSITE" id="PS50943"/>
    </source>
</evidence>
<dbReference type="EMBL" id="BAAANY010000009">
    <property type="protein sequence ID" value="GAA1680240.1"/>
    <property type="molecule type" value="Genomic_DNA"/>
</dbReference>
<sequence length="416" mass="45855">MSPEFWATDQMRDALGSRDMGVVVRAYRRHPSHGPRPLSQARLCRWLGITQGQLSRIETGHNRVRELEKLIDYARCLRIPSELLWFDVDDQPTRERPELSVGAMIPLPGGPMVSAAASRTEPALAESLLGTLRQYATTDNIAGPRSLLAVVPQQVAFIERLLDGTSGRGRVDLLKAGARFAEFAGWLYQDVGDLRSAMQWTSGALDMADEANDRHLASYIRMRKSNIASDARKPDLALALARAALQTPQVLAPQVRAVALRQEAYAHALKNNHDACARALEQAFRYAVSGKEAGTSNESADLANYCTTEYLEMEAAHCWVELNKPKKAISTLQEGLAAWQPTFRRDLGLCLARLGVAHARDNEPEHAVTVAEHSIAIAAQTRSHRTEKQLRRINDILLAGGARGEAQRLQHALAAL</sequence>
<dbReference type="InterPro" id="IPR011990">
    <property type="entry name" value="TPR-like_helical_dom_sf"/>
</dbReference>
<dbReference type="InterPro" id="IPR010982">
    <property type="entry name" value="Lambda_DNA-bd_dom_sf"/>
</dbReference>
<dbReference type="InterPro" id="IPR001387">
    <property type="entry name" value="Cro/C1-type_HTH"/>
</dbReference>
<dbReference type="Gene3D" id="1.10.260.40">
    <property type="entry name" value="lambda repressor-like DNA-binding domains"/>
    <property type="match status" value="1"/>
</dbReference>
<dbReference type="Gene3D" id="1.25.40.10">
    <property type="entry name" value="Tetratricopeptide repeat domain"/>
    <property type="match status" value="1"/>
</dbReference>
<feature type="domain" description="HTH cro/C1-type" evidence="1">
    <location>
        <begin position="38"/>
        <end position="84"/>
    </location>
</feature>
<accession>A0ABP4T0H8</accession>
<protein>
    <recommendedName>
        <fullName evidence="1">HTH cro/C1-type domain-containing protein</fullName>
    </recommendedName>
</protein>
<comment type="caution">
    <text evidence="2">The sequence shown here is derived from an EMBL/GenBank/DDBJ whole genome shotgun (WGS) entry which is preliminary data.</text>
</comment>
<dbReference type="Proteomes" id="UP001500618">
    <property type="component" value="Unassembled WGS sequence"/>
</dbReference>
<dbReference type="SUPFAM" id="SSF48452">
    <property type="entry name" value="TPR-like"/>
    <property type="match status" value="1"/>
</dbReference>
<reference evidence="3" key="1">
    <citation type="journal article" date="2019" name="Int. J. Syst. Evol. Microbiol.">
        <title>The Global Catalogue of Microorganisms (GCM) 10K type strain sequencing project: providing services to taxonomists for standard genome sequencing and annotation.</title>
        <authorList>
            <consortium name="The Broad Institute Genomics Platform"/>
            <consortium name="The Broad Institute Genome Sequencing Center for Infectious Disease"/>
            <person name="Wu L."/>
            <person name="Ma J."/>
        </authorList>
    </citation>
    <scope>NUCLEOTIDE SEQUENCE [LARGE SCALE GENOMIC DNA]</scope>
    <source>
        <strain evidence="3">JCM 14718</strain>
    </source>
</reference>
<dbReference type="PROSITE" id="PS50943">
    <property type="entry name" value="HTH_CROC1"/>
    <property type="match status" value="1"/>
</dbReference>
<proteinExistence type="predicted"/>